<dbReference type="Gene3D" id="2.40.10.10">
    <property type="entry name" value="Trypsin-like serine proteases"/>
    <property type="match status" value="2"/>
</dbReference>
<keyword evidence="10" id="KW-1185">Reference proteome</keyword>
<evidence type="ECO:0000313" key="10">
    <source>
        <dbReference type="Proteomes" id="UP000283734"/>
    </source>
</evidence>
<dbReference type="GO" id="GO:0004252">
    <property type="term" value="F:serine-type endopeptidase activity"/>
    <property type="evidence" value="ECO:0007669"/>
    <property type="project" value="InterPro"/>
</dbReference>
<dbReference type="PRINTS" id="PR00839">
    <property type="entry name" value="V8PROTEASE"/>
</dbReference>
<dbReference type="SUPFAM" id="SSF50494">
    <property type="entry name" value="Trypsin-like serine proteases"/>
    <property type="match status" value="1"/>
</dbReference>
<feature type="active site" description="Charge relay system" evidence="6">
    <location>
        <position position="152"/>
    </location>
</feature>
<feature type="active site" description="Charge relay system" evidence="6">
    <location>
        <position position="231"/>
    </location>
</feature>
<dbReference type="EC" id="3.4.21.-" evidence="7"/>
<dbReference type="PROSITE" id="PS00134">
    <property type="entry name" value="TRYPSIN_HIS"/>
    <property type="match status" value="1"/>
</dbReference>
<dbReference type="InterPro" id="IPR001254">
    <property type="entry name" value="Trypsin_dom"/>
</dbReference>
<name>A0A418XYP6_9GAMM</name>
<dbReference type="PANTHER" id="PTHR15462:SF8">
    <property type="entry name" value="SERINE PROTEASE"/>
    <property type="match status" value="1"/>
</dbReference>
<dbReference type="GO" id="GO:0006508">
    <property type="term" value="P:proteolysis"/>
    <property type="evidence" value="ECO:0007669"/>
    <property type="project" value="UniProtKB-KW"/>
</dbReference>
<keyword evidence="4 7" id="KW-0378">Hydrolase</keyword>
<feature type="active site" description="Charge relay system" evidence="6">
    <location>
        <position position="101"/>
    </location>
</feature>
<evidence type="ECO:0000259" key="8">
    <source>
        <dbReference type="PROSITE" id="PS50240"/>
    </source>
</evidence>
<sequence>MKIAGLLAAMLVSWPLVAAAQPVGAPTIEHVPEDLADEVKSRGILGQDDRRSTREVPYYLKKYTRRVGELITYNHLESGETAKTTCTGSLIQKNYIVTAAHCAFDSQGKLHENQFFYPGIQEGRVNYDKYRVARVFLPASYTHDANEDTGRDIAIMELEPADNGRHAGQVAGWFGFWGRADFPDGEVSTIGYPGDKQDGHQYFQEGCQAVNRNPYNHNDLWIDCDVFQGQSGSPVLIYSGEYDTFHVQAVIQSESAKMNFGSRISPERAKIFRYITKGEFASAAYQSEGIVEPWIQMDYVNQNKIYVYARNECSDEDLYIAYNYKTHAGDWRAGGFMLLKPKHEMPVFDTGNGVYYLSARNPEGKVFTRKDMNKYLSKYDMNVGMQKYSVDKFGTFTYGFGCR</sequence>
<dbReference type="InterPro" id="IPR018114">
    <property type="entry name" value="TRYPSIN_HIS"/>
</dbReference>
<dbReference type="EMBL" id="QYYA01000002">
    <property type="protein sequence ID" value="RJG18151.1"/>
    <property type="molecule type" value="Genomic_DNA"/>
</dbReference>
<dbReference type="PANTHER" id="PTHR15462">
    <property type="entry name" value="SERINE PROTEASE"/>
    <property type="match status" value="1"/>
</dbReference>
<protein>
    <recommendedName>
        <fullName evidence="7">Serine protease</fullName>
        <ecNumber evidence="7">3.4.21.-</ecNumber>
    </recommendedName>
</protein>
<dbReference type="AlphaFoldDB" id="A0A418XYP6"/>
<keyword evidence="3 7" id="KW-0732">Signal</keyword>
<evidence type="ECO:0000256" key="2">
    <source>
        <dbReference type="ARBA" id="ARBA00022670"/>
    </source>
</evidence>
<feature type="domain" description="Peptidase S1" evidence="8">
    <location>
        <begin position="44"/>
        <end position="300"/>
    </location>
</feature>
<comment type="caution">
    <text evidence="9">The sequence shown here is derived from an EMBL/GenBank/DDBJ whole genome shotgun (WGS) entry which is preliminary data.</text>
</comment>
<dbReference type="RefSeq" id="WP_022984831.1">
    <property type="nucleotide sequence ID" value="NZ_CAXGPP010000010.1"/>
</dbReference>
<dbReference type="SMART" id="SM00020">
    <property type="entry name" value="Tryp_SPc"/>
    <property type="match status" value="1"/>
</dbReference>
<evidence type="ECO:0000256" key="4">
    <source>
        <dbReference type="ARBA" id="ARBA00022801"/>
    </source>
</evidence>
<dbReference type="OrthoDB" id="267336at2"/>
<keyword evidence="5 7" id="KW-0720">Serine protease</keyword>
<feature type="signal peptide" evidence="7">
    <location>
        <begin position="1"/>
        <end position="20"/>
    </location>
</feature>
<keyword evidence="2 7" id="KW-0645">Protease</keyword>
<evidence type="ECO:0000313" key="9">
    <source>
        <dbReference type="EMBL" id="RJG18151.1"/>
    </source>
</evidence>
<evidence type="ECO:0000256" key="6">
    <source>
        <dbReference type="PIRSR" id="PIRSR608256-1"/>
    </source>
</evidence>
<dbReference type="InterPro" id="IPR008256">
    <property type="entry name" value="Peptidase_S1B"/>
</dbReference>
<accession>A0A418XYP6</accession>
<proteinExistence type="inferred from homology"/>
<evidence type="ECO:0000256" key="1">
    <source>
        <dbReference type="ARBA" id="ARBA00008764"/>
    </source>
</evidence>
<dbReference type="InterPro" id="IPR050966">
    <property type="entry name" value="Glutamyl_endopeptidase"/>
</dbReference>
<reference evidence="9 10" key="1">
    <citation type="submission" date="2018-09" db="EMBL/GenBank/DDBJ databases">
        <title>Alcanivorax profundi sp. nov., isolated from 1000 m-depth seawater of the Mariana Trench.</title>
        <authorList>
            <person name="Liu J."/>
        </authorList>
    </citation>
    <scope>NUCLEOTIDE SEQUENCE [LARGE SCALE GENOMIC DNA]</scope>
    <source>
        <strain evidence="9 10">MTEO17</strain>
    </source>
</reference>
<evidence type="ECO:0000256" key="3">
    <source>
        <dbReference type="ARBA" id="ARBA00022729"/>
    </source>
</evidence>
<feature type="chain" id="PRO_5018811757" description="Serine protease" evidence="7">
    <location>
        <begin position="21"/>
        <end position="403"/>
    </location>
</feature>
<gene>
    <name evidence="9" type="ORF">D4A39_06625</name>
</gene>
<comment type="similarity">
    <text evidence="1 7">Belongs to the peptidase S1B family.</text>
</comment>
<dbReference type="InterPro" id="IPR043504">
    <property type="entry name" value="Peptidase_S1_PA_chymotrypsin"/>
</dbReference>
<dbReference type="Pfam" id="PF00089">
    <property type="entry name" value="Trypsin"/>
    <property type="match status" value="1"/>
</dbReference>
<organism evidence="9 10">
    <name type="scientific">Alcanivorax profundi</name>
    <dbReference type="NCBI Taxonomy" id="2338368"/>
    <lineage>
        <taxon>Bacteria</taxon>
        <taxon>Pseudomonadati</taxon>
        <taxon>Pseudomonadota</taxon>
        <taxon>Gammaproteobacteria</taxon>
        <taxon>Oceanospirillales</taxon>
        <taxon>Alcanivoracaceae</taxon>
        <taxon>Alcanivorax</taxon>
    </lineage>
</organism>
<dbReference type="InterPro" id="IPR009003">
    <property type="entry name" value="Peptidase_S1_PA"/>
</dbReference>
<dbReference type="PROSITE" id="PS50240">
    <property type="entry name" value="TRYPSIN_DOM"/>
    <property type="match status" value="1"/>
</dbReference>
<evidence type="ECO:0000256" key="5">
    <source>
        <dbReference type="ARBA" id="ARBA00022825"/>
    </source>
</evidence>
<evidence type="ECO:0000256" key="7">
    <source>
        <dbReference type="RuleBase" id="RU004296"/>
    </source>
</evidence>
<dbReference type="Proteomes" id="UP000283734">
    <property type="component" value="Unassembled WGS sequence"/>
</dbReference>